<dbReference type="SUPFAM" id="SSF53474">
    <property type="entry name" value="alpha/beta-Hydrolases"/>
    <property type="match status" value="1"/>
</dbReference>
<dbReference type="PANTHER" id="PTHR46234">
    <property type="entry name" value="ALPHA/BETA-HYDROLASES SUPERFAMILY PROTEIN"/>
    <property type="match status" value="1"/>
</dbReference>
<reference evidence="1 2" key="1">
    <citation type="journal article" date="2017" name="Nat. Commun.">
        <title>Genome assembly with in vitro proximity ligation data and whole-genome triplication in lettuce.</title>
        <authorList>
            <person name="Reyes-Chin-Wo S."/>
            <person name="Wang Z."/>
            <person name="Yang X."/>
            <person name="Kozik A."/>
            <person name="Arikit S."/>
            <person name="Song C."/>
            <person name="Xia L."/>
            <person name="Froenicke L."/>
            <person name="Lavelle D.O."/>
            <person name="Truco M.J."/>
            <person name="Xia R."/>
            <person name="Zhu S."/>
            <person name="Xu C."/>
            <person name="Xu H."/>
            <person name="Xu X."/>
            <person name="Cox K."/>
            <person name="Korf I."/>
            <person name="Meyers B.C."/>
            <person name="Michelmore R.W."/>
        </authorList>
    </citation>
    <scope>NUCLEOTIDE SEQUENCE [LARGE SCALE GENOMIC DNA]</scope>
    <source>
        <strain evidence="2">cv. Salinas</strain>
        <tissue evidence="1">Seedlings</tissue>
    </source>
</reference>
<accession>A0A9R1XEZ2</accession>
<evidence type="ECO:0000313" key="1">
    <source>
        <dbReference type="EMBL" id="KAJ0207754.1"/>
    </source>
</evidence>
<protein>
    <recommendedName>
        <fullName evidence="3">Phospholipase/carboxylesterase/thioesterase domain-containing protein</fullName>
    </recommendedName>
</protein>
<proteinExistence type="predicted"/>
<name>A0A9R1XEZ2_LACSA</name>
<dbReference type="EMBL" id="NBSK02000005">
    <property type="protein sequence ID" value="KAJ0207754.1"/>
    <property type="molecule type" value="Genomic_DNA"/>
</dbReference>
<evidence type="ECO:0008006" key="3">
    <source>
        <dbReference type="Google" id="ProtNLM"/>
    </source>
</evidence>
<sequence length="97" mass="11122">MKQSVQFISLSYSIVLVSWETKEEPLLKQDANINVEFIDDMVDYKHGEKSAQTLRSTGFQNMTFRTYNGLGHYTTPEEVNDVCYWLVARMGLSGYGV</sequence>
<comment type="caution">
    <text evidence="1">The sequence shown here is derived from an EMBL/GenBank/DDBJ whole genome shotgun (WGS) entry which is preliminary data.</text>
</comment>
<keyword evidence="2" id="KW-1185">Reference proteome</keyword>
<dbReference type="InterPro" id="IPR029058">
    <property type="entry name" value="AB_hydrolase_fold"/>
</dbReference>
<dbReference type="Proteomes" id="UP000235145">
    <property type="component" value="Unassembled WGS sequence"/>
</dbReference>
<dbReference type="Gene3D" id="3.40.50.1820">
    <property type="entry name" value="alpha/beta hydrolase"/>
    <property type="match status" value="1"/>
</dbReference>
<evidence type="ECO:0000313" key="2">
    <source>
        <dbReference type="Proteomes" id="UP000235145"/>
    </source>
</evidence>
<dbReference type="AlphaFoldDB" id="A0A9R1XEZ2"/>
<organism evidence="1 2">
    <name type="scientific">Lactuca sativa</name>
    <name type="common">Garden lettuce</name>
    <dbReference type="NCBI Taxonomy" id="4236"/>
    <lineage>
        <taxon>Eukaryota</taxon>
        <taxon>Viridiplantae</taxon>
        <taxon>Streptophyta</taxon>
        <taxon>Embryophyta</taxon>
        <taxon>Tracheophyta</taxon>
        <taxon>Spermatophyta</taxon>
        <taxon>Magnoliopsida</taxon>
        <taxon>eudicotyledons</taxon>
        <taxon>Gunneridae</taxon>
        <taxon>Pentapetalae</taxon>
        <taxon>asterids</taxon>
        <taxon>campanulids</taxon>
        <taxon>Asterales</taxon>
        <taxon>Asteraceae</taxon>
        <taxon>Cichorioideae</taxon>
        <taxon>Cichorieae</taxon>
        <taxon>Lactucinae</taxon>
        <taxon>Lactuca</taxon>
    </lineage>
</organism>
<gene>
    <name evidence="1" type="ORF">LSAT_V11C500239900</name>
</gene>